<gene>
    <name evidence="1" type="ORF">O6H91_03G010100</name>
</gene>
<evidence type="ECO:0000313" key="2">
    <source>
        <dbReference type="Proteomes" id="UP001162992"/>
    </source>
</evidence>
<accession>A0ACC2E3I7</accession>
<name>A0ACC2E3I7_DIPCM</name>
<dbReference type="Proteomes" id="UP001162992">
    <property type="component" value="Chromosome 3"/>
</dbReference>
<comment type="caution">
    <text evidence="1">The sequence shown here is derived from an EMBL/GenBank/DDBJ whole genome shotgun (WGS) entry which is preliminary data.</text>
</comment>
<proteinExistence type="predicted"/>
<evidence type="ECO:0000313" key="1">
    <source>
        <dbReference type="EMBL" id="KAJ7561006.1"/>
    </source>
</evidence>
<reference evidence="2" key="1">
    <citation type="journal article" date="2024" name="Proc. Natl. Acad. Sci. U.S.A.">
        <title>Extraordinary preservation of gene collinearity over three hundred million years revealed in homosporous lycophytes.</title>
        <authorList>
            <person name="Li C."/>
            <person name="Wickell D."/>
            <person name="Kuo L.Y."/>
            <person name="Chen X."/>
            <person name="Nie B."/>
            <person name="Liao X."/>
            <person name="Peng D."/>
            <person name="Ji J."/>
            <person name="Jenkins J."/>
            <person name="Williams M."/>
            <person name="Shu S."/>
            <person name="Plott C."/>
            <person name="Barry K."/>
            <person name="Rajasekar S."/>
            <person name="Grimwood J."/>
            <person name="Han X."/>
            <person name="Sun S."/>
            <person name="Hou Z."/>
            <person name="He W."/>
            <person name="Dai G."/>
            <person name="Sun C."/>
            <person name="Schmutz J."/>
            <person name="Leebens-Mack J.H."/>
            <person name="Li F.W."/>
            <person name="Wang L."/>
        </authorList>
    </citation>
    <scope>NUCLEOTIDE SEQUENCE [LARGE SCALE GENOMIC DNA]</scope>
    <source>
        <strain evidence="2">cv. PW_Plant_1</strain>
    </source>
</reference>
<dbReference type="EMBL" id="CM055094">
    <property type="protein sequence ID" value="KAJ7561006.1"/>
    <property type="molecule type" value="Genomic_DNA"/>
</dbReference>
<sequence>MIVMRKRSYILIKRSFPTINASSFPLTQNKKTFKSQGSLLEHHFLDWKEFCRLI</sequence>
<keyword evidence="2" id="KW-1185">Reference proteome</keyword>
<organism evidence="1 2">
    <name type="scientific">Diphasiastrum complanatum</name>
    <name type="common">Issler's clubmoss</name>
    <name type="synonym">Lycopodium complanatum</name>
    <dbReference type="NCBI Taxonomy" id="34168"/>
    <lineage>
        <taxon>Eukaryota</taxon>
        <taxon>Viridiplantae</taxon>
        <taxon>Streptophyta</taxon>
        <taxon>Embryophyta</taxon>
        <taxon>Tracheophyta</taxon>
        <taxon>Lycopodiopsida</taxon>
        <taxon>Lycopodiales</taxon>
        <taxon>Lycopodiaceae</taxon>
        <taxon>Lycopodioideae</taxon>
        <taxon>Diphasiastrum</taxon>
    </lineage>
</organism>
<protein>
    <submittedName>
        <fullName evidence="1">Uncharacterized protein</fullName>
    </submittedName>
</protein>